<accession>A0AAV5QFZ1</accession>
<reference evidence="1 2" key="1">
    <citation type="journal article" date="2023" name="Elife">
        <title>Identification of key yeast species and microbe-microbe interactions impacting larval growth of Drosophila in the wild.</title>
        <authorList>
            <person name="Mure A."/>
            <person name="Sugiura Y."/>
            <person name="Maeda R."/>
            <person name="Honda K."/>
            <person name="Sakurai N."/>
            <person name="Takahashi Y."/>
            <person name="Watada M."/>
            <person name="Katoh T."/>
            <person name="Gotoh A."/>
            <person name="Gotoh Y."/>
            <person name="Taniguchi I."/>
            <person name="Nakamura K."/>
            <person name="Hayashi T."/>
            <person name="Katayama T."/>
            <person name="Uemura T."/>
            <person name="Hattori Y."/>
        </authorList>
    </citation>
    <scope>NUCLEOTIDE SEQUENCE [LARGE SCALE GENOMIC DNA]</scope>
    <source>
        <strain evidence="1 2">SC-9</strain>
    </source>
</reference>
<dbReference type="Proteomes" id="UP001360560">
    <property type="component" value="Unassembled WGS sequence"/>
</dbReference>
<organism evidence="1 2">
    <name type="scientific">Saccharomycopsis crataegensis</name>
    <dbReference type="NCBI Taxonomy" id="43959"/>
    <lineage>
        <taxon>Eukaryota</taxon>
        <taxon>Fungi</taxon>
        <taxon>Dikarya</taxon>
        <taxon>Ascomycota</taxon>
        <taxon>Saccharomycotina</taxon>
        <taxon>Saccharomycetes</taxon>
        <taxon>Saccharomycopsidaceae</taxon>
        <taxon>Saccharomycopsis</taxon>
    </lineage>
</organism>
<evidence type="ECO:0000313" key="1">
    <source>
        <dbReference type="EMBL" id="GMM33636.1"/>
    </source>
</evidence>
<keyword evidence="2" id="KW-1185">Reference proteome</keyword>
<sequence>MAVNLESVFQGDYKKLFKIVDKRLWNFCVRILREFFNDTSELNESVKIDPGSKDLLTIFAEKVTEMELAFIAPDGDVQDEFWKILEKIQV</sequence>
<dbReference type="GeneID" id="90071615"/>
<dbReference type="RefSeq" id="XP_064850636.1">
    <property type="nucleotide sequence ID" value="XM_064994564.1"/>
</dbReference>
<gene>
    <name evidence="1" type="ORF">DASC09_009610</name>
</gene>
<dbReference type="EMBL" id="BTFZ01000002">
    <property type="protein sequence ID" value="GMM33636.1"/>
    <property type="molecule type" value="Genomic_DNA"/>
</dbReference>
<proteinExistence type="predicted"/>
<protein>
    <submittedName>
        <fullName evidence="1">Uncharacterized protein</fullName>
    </submittedName>
</protein>
<name>A0AAV5QFZ1_9ASCO</name>
<evidence type="ECO:0000313" key="2">
    <source>
        <dbReference type="Proteomes" id="UP001360560"/>
    </source>
</evidence>
<dbReference type="AlphaFoldDB" id="A0AAV5QFZ1"/>
<comment type="caution">
    <text evidence="1">The sequence shown here is derived from an EMBL/GenBank/DDBJ whole genome shotgun (WGS) entry which is preliminary data.</text>
</comment>